<evidence type="ECO:0000256" key="11">
    <source>
        <dbReference type="RuleBase" id="RU003781"/>
    </source>
</evidence>
<evidence type="ECO:0000256" key="7">
    <source>
        <dbReference type="ARBA" id="ARBA00023080"/>
    </source>
</evidence>
<comment type="catalytic activity">
    <reaction evidence="10">
        <text>ITP + H2O = IMP + diphosphate + H(+)</text>
        <dbReference type="Rhea" id="RHEA:29399"/>
        <dbReference type="ChEBI" id="CHEBI:15377"/>
        <dbReference type="ChEBI" id="CHEBI:15378"/>
        <dbReference type="ChEBI" id="CHEBI:33019"/>
        <dbReference type="ChEBI" id="CHEBI:58053"/>
        <dbReference type="ChEBI" id="CHEBI:61402"/>
        <dbReference type="EC" id="3.6.1.66"/>
    </reaction>
</comment>
<dbReference type="GO" id="GO:0009146">
    <property type="term" value="P:purine nucleoside triphosphate catabolic process"/>
    <property type="evidence" value="ECO:0007669"/>
    <property type="project" value="UniProtKB-UniRule"/>
</dbReference>
<feature type="binding site" evidence="10">
    <location>
        <position position="69"/>
    </location>
    <ligand>
        <name>Mg(2+)</name>
        <dbReference type="ChEBI" id="CHEBI:18420"/>
    </ligand>
</feature>
<feature type="binding site" evidence="10">
    <location>
        <position position="172"/>
    </location>
    <ligand>
        <name>substrate</name>
    </ligand>
</feature>
<dbReference type="NCBIfam" id="TIGR00042">
    <property type="entry name" value="RdgB/HAM1 family non-canonical purine NTP pyrophosphatase"/>
    <property type="match status" value="1"/>
</dbReference>
<dbReference type="GO" id="GO:0005829">
    <property type="term" value="C:cytosol"/>
    <property type="evidence" value="ECO:0007669"/>
    <property type="project" value="TreeGrafter"/>
</dbReference>
<dbReference type="HAMAP" id="MF_01405">
    <property type="entry name" value="Non_canon_purine_NTPase"/>
    <property type="match status" value="1"/>
</dbReference>
<dbReference type="Gene3D" id="3.90.950.10">
    <property type="match status" value="1"/>
</dbReference>
<dbReference type="InterPro" id="IPR020922">
    <property type="entry name" value="dITP/XTP_pyrophosphatase"/>
</dbReference>
<keyword evidence="6 10" id="KW-0460">Magnesium</keyword>
<comment type="caution">
    <text evidence="12">The sequence shown here is derived from an EMBL/GenBank/DDBJ whole genome shotgun (WGS) entry which is preliminary data.</text>
</comment>
<evidence type="ECO:0000256" key="1">
    <source>
        <dbReference type="ARBA" id="ARBA00008023"/>
    </source>
</evidence>
<accession>A0A967ACM4</accession>
<evidence type="ECO:0000256" key="6">
    <source>
        <dbReference type="ARBA" id="ARBA00022842"/>
    </source>
</evidence>
<comment type="catalytic activity">
    <reaction evidence="9 10">
        <text>XTP + H2O = XMP + diphosphate + H(+)</text>
        <dbReference type="Rhea" id="RHEA:28610"/>
        <dbReference type="ChEBI" id="CHEBI:15377"/>
        <dbReference type="ChEBI" id="CHEBI:15378"/>
        <dbReference type="ChEBI" id="CHEBI:33019"/>
        <dbReference type="ChEBI" id="CHEBI:57464"/>
        <dbReference type="ChEBI" id="CHEBI:61314"/>
        <dbReference type="EC" id="3.6.1.66"/>
    </reaction>
</comment>
<name>A0A967ACM4_9FLAO</name>
<dbReference type="FunFam" id="3.90.950.10:FF:000001">
    <property type="entry name" value="dITP/XTP pyrophosphatase"/>
    <property type="match status" value="1"/>
</dbReference>
<dbReference type="InterPro" id="IPR029001">
    <property type="entry name" value="ITPase-like_fam"/>
</dbReference>
<feature type="binding site" evidence="10">
    <location>
        <begin position="177"/>
        <end position="178"/>
    </location>
    <ligand>
        <name>substrate</name>
    </ligand>
</feature>
<dbReference type="GO" id="GO:0036222">
    <property type="term" value="F:XTP diphosphatase activity"/>
    <property type="evidence" value="ECO:0007669"/>
    <property type="project" value="UniProtKB-UniRule"/>
</dbReference>
<evidence type="ECO:0000256" key="5">
    <source>
        <dbReference type="ARBA" id="ARBA00022801"/>
    </source>
</evidence>
<evidence type="ECO:0000256" key="3">
    <source>
        <dbReference type="ARBA" id="ARBA00022723"/>
    </source>
</evidence>
<feature type="binding site" evidence="10">
    <location>
        <begin position="149"/>
        <end position="152"/>
    </location>
    <ligand>
        <name>substrate</name>
    </ligand>
</feature>
<feature type="active site" description="Proton acceptor" evidence="10">
    <location>
        <position position="69"/>
    </location>
</feature>
<comment type="similarity">
    <text evidence="1 10 11">Belongs to the HAM1 NTPase family.</text>
</comment>
<dbReference type="GO" id="GO:0036220">
    <property type="term" value="F:ITP diphosphatase activity"/>
    <property type="evidence" value="ECO:0007669"/>
    <property type="project" value="UniProtKB-UniRule"/>
</dbReference>
<dbReference type="SUPFAM" id="SSF52972">
    <property type="entry name" value="ITPase-like"/>
    <property type="match status" value="1"/>
</dbReference>
<evidence type="ECO:0000313" key="12">
    <source>
        <dbReference type="EMBL" id="NGZ89636.1"/>
    </source>
</evidence>
<evidence type="ECO:0000256" key="2">
    <source>
        <dbReference type="ARBA" id="ARBA00011738"/>
    </source>
</evidence>
<gene>
    <name evidence="12" type="primary">rdgB</name>
    <name evidence="12" type="ORF">G7034_05145</name>
</gene>
<dbReference type="GO" id="GO:0000166">
    <property type="term" value="F:nucleotide binding"/>
    <property type="evidence" value="ECO:0007669"/>
    <property type="project" value="UniProtKB-KW"/>
</dbReference>
<dbReference type="GO" id="GO:0035870">
    <property type="term" value="F:dITP diphosphatase activity"/>
    <property type="evidence" value="ECO:0007669"/>
    <property type="project" value="UniProtKB-UniRule"/>
</dbReference>
<feature type="binding site" evidence="10">
    <location>
        <begin position="8"/>
        <end position="13"/>
    </location>
    <ligand>
        <name>substrate</name>
    </ligand>
</feature>
<dbReference type="RefSeq" id="WP_166399896.1">
    <property type="nucleotide sequence ID" value="NZ_JAANAS010000039.1"/>
</dbReference>
<dbReference type="PANTHER" id="PTHR11067:SF9">
    <property type="entry name" value="INOSINE TRIPHOSPHATE PYROPHOSPHATASE"/>
    <property type="match status" value="1"/>
</dbReference>
<dbReference type="PANTHER" id="PTHR11067">
    <property type="entry name" value="INOSINE TRIPHOSPHATE PYROPHOSPHATASE/HAM1 PROTEIN"/>
    <property type="match status" value="1"/>
</dbReference>
<dbReference type="InterPro" id="IPR002637">
    <property type="entry name" value="RdgB/HAM1"/>
</dbReference>
<evidence type="ECO:0000256" key="10">
    <source>
        <dbReference type="HAMAP-Rule" id="MF_01405"/>
    </source>
</evidence>
<evidence type="ECO:0000256" key="9">
    <source>
        <dbReference type="ARBA" id="ARBA00052017"/>
    </source>
</evidence>
<proteinExistence type="inferred from homology"/>
<dbReference type="Pfam" id="PF01725">
    <property type="entry name" value="Ham1p_like"/>
    <property type="match status" value="1"/>
</dbReference>
<keyword evidence="4 10" id="KW-0547">Nucleotide-binding</keyword>
<evidence type="ECO:0000313" key="13">
    <source>
        <dbReference type="Proteomes" id="UP000643701"/>
    </source>
</evidence>
<feature type="binding site" evidence="10">
    <location>
        <position position="70"/>
    </location>
    <ligand>
        <name>substrate</name>
    </ligand>
</feature>
<dbReference type="EMBL" id="JAANAS010000039">
    <property type="protein sequence ID" value="NGZ89636.1"/>
    <property type="molecule type" value="Genomic_DNA"/>
</dbReference>
<dbReference type="Proteomes" id="UP000643701">
    <property type="component" value="Unassembled WGS sequence"/>
</dbReference>
<protein>
    <recommendedName>
        <fullName evidence="10">dITP/XTP pyrophosphatase</fullName>
        <ecNumber evidence="10">3.6.1.66</ecNumber>
    </recommendedName>
    <alternativeName>
        <fullName evidence="10">Non-canonical purine NTP pyrophosphatase</fullName>
    </alternativeName>
    <alternativeName>
        <fullName evidence="10">Non-standard purine NTP pyrophosphatase</fullName>
    </alternativeName>
    <alternativeName>
        <fullName evidence="10">Nucleoside-triphosphate diphosphatase</fullName>
    </alternativeName>
    <alternativeName>
        <fullName evidence="10">Nucleoside-triphosphate pyrophosphatase</fullName>
        <shortName evidence="10">NTPase</shortName>
    </alternativeName>
</protein>
<dbReference type="AlphaFoldDB" id="A0A967ACM4"/>
<dbReference type="CDD" id="cd00515">
    <property type="entry name" value="HAM1"/>
    <property type="match status" value="1"/>
</dbReference>
<comment type="catalytic activity">
    <reaction evidence="8 10">
        <text>dITP + H2O = dIMP + diphosphate + H(+)</text>
        <dbReference type="Rhea" id="RHEA:28342"/>
        <dbReference type="ChEBI" id="CHEBI:15377"/>
        <dbReference type="ChEBI" id="CHEBI:15378"/>
        <dbReference type="ChEBI" id="CHEBI:33019"/>
        <dbReference type="ChEBI" id="CHEBI:61194"/>
        <dbReference type="ChEBI" id="CHEBI:61382"/>
        <dbReference type="EC" id="3.6.1.66"/>
    </reaction>
</comment>
<dbReference type="EC" id="3.6.1.66" evidence="10"/>
<dbReference type="GO" id="GO:0046872">
    <property type="term" value="F:metal ion binding"/>
    <property type="evidence" value="ECO:0007669"/>
    <property type="project" value="UniProtKB-KW"/>
</dbReference>
<organism evidence="12 13">
    <name type="scientific">Psychroflexus maritimus</name>
    <dbReference type="NCBI Taxonomy" id="2714865"/>
    <lineage>
        <taxon>Bacteria</taxon>
        <taxon>Pseudomonadati</taxon>
        <taxon>Bacteroidota</taxon>
        <taxon>Flavobacteriia</taxon>
        <taxon>Flavobacteriales</taxon>
        <taxon>Flavobacteriaceae</taxon>
        <taxon>Psychroflexus</taxon>
    </lineage>
</organism>
<reference evidence="12" key="1">
    <citation type="submission" date="2020-03" db="EMBL/GenBank/DDBJ databases">
        <title>Psychroflexus Maritimus sp. nov., isolate from marine sediment.</title>
        <authorList>
            <person name="Zhong Y.-L."/>
        </authorList>
    </citation>
    <scope>NUCLEOTIDE SEQUENCE</scope>
    <source>
        <strain evidence="12">C1</strain>
    </source>
</reference>
<evidence type="ECO:0000256" key="8">
    <source>
        <dbReference type="ARBA" id="ARBA00051875"/>
    </source>
</evidence>
<dbReference type="GO" id="GO:0009117">
    <property type="term" value="P:nucleotide metabolic process"/>
    <property type="evidence" value="ECO:0007669"/>
    <property type="project" value="UniProtKB-KW"/>
</dbReference>
<keyword evidence="7 10" id="KW-0546">Nucleotide metabolism</keyword>
<comment type="subunit">
    <text evidence="2 10">Homodimer.</text>
</comment>
<keyword evidence="3 10" id="KW-0479">Metal-binding</keyword>
<sequence length="196" mass="21823">MKEIVFATHNMNKLKEVQQMMPTHIKIKSLTDIGCNEEIIENAPSIEGNAKIKADYVFNTYGLACFADDTGLEVEALNGEPGVRTARYAGEAKSASANMNKLLKELSNKTSRKAHFKTVIHFKNSTVSKSFIGICKGEILEEKRGGKGFGYDPIFQPENYSTSFAEMNTSVKNTISHRALAFKEFLQFISVIKTIE</sequence>
<evidence type="ECO:0000256" key="4">
    <source>
        <dbReference type="ARBA" id="ARBA00022741"/>
    </source>
</evidence>
<comment type="caution">
    <text evidence="10">Lacks conserved residue(s) required for the propagation of feature annotation.</text>
</comment>
<dbReference type="GO" id="GO:0017111">
    <property type="term" value="F:ribonucleoside triphosphate phosphatase activity"/>
    <property type="evidence" value="ECO:0007669"/>
    <property type="project" value="InterPro"/>
</dbReference>
<keyword evidence="13" id="KW-1185">Reference proteome</keyword>
<comment type="function">
    <text evidence="10">Pyrophosphatase that catalyzes the hydrolysis of nucleoside triphosphates to their monophosphate derivatives, with a high preference for the non-canonical purine nucleotides XTP (xanthosine triphosphate), dITP (deoxyinosine triphosphate) and ITP. Seems to function as a house-cleaning enzyme that removes non-canonical purine nucleotides from the nucleotide pool, thus preventing their incorporation into DNA/RNA and avoiding chromosomal lesions.</text>
</comment>
<comment type="cofactor">
    <cofactor evidence="10">
        <name>Mg(2+)</name>
        <dbReference type="ChEBI" id="CHEBI:18420"/>
    </cofactor>
    <text evidence="10">Binds 1 Mg(2+) ion per subunit.</text>
</comment>
<keyword evidence="5 10" id="KW-0378">Hydrolase</keyword>